<feature type="domain" description="Bacterial bifunctional deaminase-reductase C-terminal" evidence="4">
    <location>
        <begin position="27"/>
        <end position="219"/>
    </location>
</feature>
<dbReference type="InterPro" id="IPR050765">
    <property type="entry name" value="Riboflavin_Biosynth_HTPR"/>
</dbReference>
<keyword evidence="2" id="KW-0521">NADP</keyword>
<evidence type="ECO:0000256" key="2">
    <source>
        <dbReference type="ARBA" id="ARBA00022857"/>
    </source>
</evidence>
<sequence>MFILQKATDVTADGLAQVYSFPPSGGPVVRANMIASIDGAATAQGRSGALGSDGDHTVFHLQRALADAIVVGAQTAVTEGYGPPVVEPRHAPSRAARGQSAVPLLVLASRSLNLPADFTTARHPDVLIATCSDAPRDARRRLLDAGATVVDCGESSVQPRAVIDELARRGLRHVLCEGGPRFLADLAAAGLLDELALTVSPALVGGDAPRIAHGTAVPARTAGSLPGPMRLRHMLGDAEGYLYQLWERAD</sequence>
<dbReference type="InterPro" id="IPR002734">
    <property type="entry name" value="RibDG_C"/>
</dbReference>
<evidence type="ECO:0000256" key="3">
    <source>
        <dbReference type="ARBA" id="ARBA00023002"/>
    </source>
</evidence>
<evidence type="ECO:0000259" key="4">
    <source>
        <dbReference type="Pfam" id="PF01872"/>
    </source>
</evidence>
<comment type="caution">
    <text evidence="5">The sequence shown here is derived from an EMBL/GenBank/DDBJ whole genome shotgun (WGS) entry which is preliminary data.</text>
</comment>
<dbReference type="Pfam" id="PF01872">
    <property type="entry name" value="RibD_C"/>
    <property type="match status" value="1"/>
</dbReference>
<protein>
    <submittedName>
        <fullName evidence="5">Pyrimidine reductase family protein</fullName>
    </submittedName>
</protein>
<organism evidence="5 6">
    <name type="scientific">Gordonia cholesterolivorans</name>
    <dbReference type="NCBI Taxonomy" id="559625"/>
    <lineage>
        <taxon>Bacteria</taxon>
        <taxon>Bacillati</taxon>
        <taxon>Actinomycetota</taxon>
        <taxon>Actinomycetes</taxon>
        <taxon>Mycobacteriales</taxon>
        <taxon>Gordoniaceae</taxon>
        <taxon>Gordonia</taxon>
    </lineage>
</organism>
<comment type="pathway">
    <text evidence="1">Cofactor biosynthesis; riboflavin biosynthesis.</text>
</comment>
<evidence type="ECO:0000256" key="1">
    <source>
        <dbReference type="ARBA" id="ARBA00005104"/>
    </source>
</evidence>
<gene>
    <name evidence="5" type="ORF">GCM10009855_12370</name>
</gene>
<dbReference type="PANTHER" id="PTHR38011">
    <property type="entry name" value="DIHYDROFOLATE REDUCTASE FAMILY PROTEIN (AFU_ORTHOLOGUE AFUA_8G06820)"/>
    <property type="match status" value="1"/>
</dbReference>
<dbReference type="EMBL" id="BAAARB010000004">
    <property type="protein sequence ID" value="GAA2374651.1"/>
    <property type="molecule type" value="Genomic_DNA"/>
</dbReference>
<keyword evidence="6" id="KW-1185">Reference proteome</keyword>
<dbReference type="InterPro" id="IPR024072">
    <property type="entry name" value="DHFR-like_dom_sf"/>
</dbReference>
<accession>A0ABN3HB08</accession>
<evidence type="ECO:0000313" key="5">
    <source>
        <dbReference type="EMBL" id="GAA2374651.1"/>
    </source>
</evidence>
<dbReference type="PANTHER" id="PTHR38011:SF7">
    <property type="entry name" value="2,5-DIAMINO-6-RIBOSYLAMINO-4(3H)-PYRIMIDINONE 5'-PHOSPHATE REDUCTASE"/>
    <property type="match status" value="1"/>
</dbReference>
<proteinExistence type="predicted"/>
<dbReference type="RefSeq" id="WP_346075418.1">
    <property type="nucleotide sequence ID" value="NZ_BAAARB010000004.1"/>
</dbReference>
<name>A0ABN3HB08_9ACTN</name>
<dbReference type="Gene3D" id="3.40.430.10">
    <property type="entry name" value="Dihydrofolate Reductase, subunit A"/>
    <property type="match status" value="1"/>
</dbReference>
<evidence type="ECO:0000313" key="6">
    <source>
        <dbReference type="Proteomes" id="UP001501170"/>
    </source>
</evidence>
<keyword evidence="3" id="KW-0560">Oxidoreductase</keyword>
<reference evidence="5 6" key="1">
    <citation type="journal article" date="2019" name="Int. J. Syst. Evol. Microbiol.">
        <title>The Global Catalogue of Microorganisms (GCM) 10K type strain sequencing project: providing services to taxonomists for standard genome sequencing and annotation.</title>
        <authorList>
            <consortium name="The Broad Institute Genomics Platform"/>
            <consortium name="The Broad Institute Genome Sequencing Center for Infectious Disease"/>
            <person name="Wu L."/>
            <person name="Ma J."/>
        </authorList>
    </citation>
    <scope>NUCLEOTIDE SEQUENCE [LARGE SCALE GENOMIC DNA]</scope>
    <source>
        <strain evidence="5 6">JCM 16227</strain>
    </source>
</reference>
<dbReference type="Proteomes" id="UP001501170">
    <property type="component" value="Unassembled WGS sequence"/>
</dbReference>
<dbReference type="SUPFAM" id="SSF53597">
    <property type="entry name" value="Dihydrofolate reductase-like"/>
    <property type="match status" value="1"/>
</dbReference>